<sequence>MNKIVFVILVVCIISVSEGLSKELPSQKGVGDIVDWCTKTTHCQPGYTCCERTHCCPDSMYCCWPPRCKPQCCRFPFFSPFERIPAMPASSVL</sequence>
<keyword evidence="1" id="KW-0732">Signal</keyword>
<name>R4WID9_RIPPE</name>
<reference evidence="2" key="1">
    <citation type="journal article" date="2013" name="PLoS ONE">
        <title>Gene expression in gut symbiotic organ of stinkbug affected by extracellular bacterial symbiont.</title>
        <authorList>
            <person name="Futahashi R."/>
            <person name="Tanaka K."/>
            <person name="Tanahashi M."/>
            <person name="Nikoh N."/>
            <person name="Kikuchi Y."/>
            <person name="Lee B.L."/>
            <person name="Fukatsu T."/>
        </authorList>
    </citation>
    <scope>NUCLEOTIDE SEQUENCE</scope>
    <source>
        <tissue evidence="2">Midgut</tissue>
    </source>
</reference>
<evidence type="ECO:0000256" key="1">
    <source>
        <dbReference type="SAM" id="SignalP"/>
    </source>
</evidence>
<accession>R4WID9</accession>
<evidence type="ECO:0000313" key="2">
    <source>
        <dbReference type="EMBL" id="BAN20375.1"/>
    </source>
</evidence>
<dbReference type="EMBL" id="AK417160">
    <property type="protein sequence ID" value="BAN20375.1"/>
    <property type="molecule type" value="mRNA"/>
</dbReference>
<feature type="signal peptide" evidence="1">
    <location>
        <begin position="1"/>
        <end position="19"/>
    </location>
</feature>
<proteinExistence type="evidence at transcript level"/>
<dbReference type="AlphaFoldDB" id="R4WID9"/>
<protein>
    <submittedName>
        <fullName evidence="2">Cysteine rich secreted protein</fullName>
    </submittedName>
</protein>
<organism evidence="2">
    <name type="scientific">Riptortus pedestris</name>
    <name type="common">Bean bug</name>
    <dbReference type="NCBI Taxonomy" id="329032"/>
    <lineage>
        <taxon>Eukaryota</taxon>
        <taxon>Metazoa</taxon>
        <taxon>Ecdysozoa</taxon>
        <taxon>Arthropoda</taxon>
        <taxon>Hexapoda</taxon>
        <taxon>Insecta</taxon>
        <taxon>Pterygota</taxon>
        <taxon>Neoptera</taxon>
        <taxon>Paraneoptera</taxon>
        <taxon>Hemiptera</taxon>
        <taxon>Heteroptera</taxon>
        <taxon>Panheteroptera</taxon>
        <taxon>Pentatomomorpha</taxon>
        <taxon>Coreoidea</taxon>
        <taxon>Alydidae</taxon>
        <taxon>Riptortus</taxon>
    </lineage>
</organism>
<feature type="chain" id="PRO_5004372452" evidence="1">
    <location>
        <begin position="20"/>
        <end position="93"/>
    </location>
</feature>